<dbReference type="PATRIC" id="fig|298794.3.peg.7885"/>
<name>A0A0J6STG3_9HYPH</name>
<organism evidence="1 2">
    <name type="scientific">Methylobacterium variabile</name>
    <dbReference type="NCBI Taxonomy" id="298794"/>
    <lineage>
        <taxon>Bacteria</taxon>
        <taxon>Pseudomonadati</taxon>
        <taxon>Pseudomonadota</taxon>
        <taxon>Alphaproteobacteria</taxon>
        <taxon>Hyphomicrobiales</taxon>
        <taxon>Methylobacteriaceae</taxon>
        <taxon>Methylobacterium</taxon>
    </lineage>
</organism>
<dbReference type="EMBL" id="LABY01000096">
    <property type="protein sequence ID" value="KMO36658.1"/>
    <property type="molecule type" value="Genomic_DNA"/>
</dbReference>
<dbReference type="AlphaFoldDB" id="A0A0J6STG3"/>
<evidence type="ECO:0000313" key="1">
    <source>
        <dbReference type="EMBL" id="KMO36658.1"/>
    </source>
</evidence>
<accession>A0A0J6STG3</accession>
<comment type="caution">
    <text evidence="1">The sequence shown here is derived from an EMBL/GenBank/DDBJ whole genome shotgun (WGS) entry which is preliminary data.</text>
</comment>
<keyword evidence="2" id="KW-1185">Reference proteome</keyword>
<dbReference type="Proteomes" id="UP000035955">
    <property type="component" value="Unassembled WGS sequence"/>
</dbReference>
<reference evidence="1 2" key="1">
    <citation type="submission" date="2015-03" db="EMBL/GenBank/DDBJ databases">
        <title>Genome sequencing of Methylobacterium variabile DSM 16961.</title>
        <authorList>
            <person name="Chaudhry V."/>
            <person name="Patil P.B."/>
        </authorList>
    </citation>
    <scope>NUCLEOTIDE SEQUENCE [LARGE SCALE GENOMIC DNA]</scope>
    <source>
        <strain evidence="1 2">DSM 16961</strain>
    </source>
</reference>
<protein>
    <submittedName>
        <fullName evidence="1">Uncharacterized protein</fullName>
    </submittedName>
</protein>
<gene>
    <name evidence="1" type="ORF">VQ02_14880</name>
</gene>
<sequence length="78" mass="8764">MSSYGHTPPALAKAFKRKATISGPELCRLLPIDARLLRKHIKHSNIEYLAVQSEGKASQKAFTLAQVMDFVRLCTPRR</sequence>
<proteinExistence type="predicted"/>
<evidence type="ECO:0000313" key="2">
    <source>
        <dbReference type="Proteomes" id="UP000035955"/>
    </source>
</evidence>